<gene>
    <name evidence="1" type="ORF">HNAJ_LOCUS8535</name>
</gene>
<dbReference type="WBParaSite" id="HNAJ_0000853901-mRNA-1">
    <property type="protein sequence ID" value="HNAJ_0000853901-mRNA-1"/>
    <property type="gene ID" value="HNAJ_0000853901"/>
</dbReference>
<proteinExistence type="predicted"/>
<sequence>MYTFPITTRLLRISATTGAAGAAAGCDVHRCVALIGGGGSVWREGIIWRG</sequence>
<dbReference type="Proteomes" id="UP000278807">
    <property type="component" value="Unassembled WGS sequence"/>
</dbReference>
<reference evidence="1 2" key="2">
    <citation type="submission" date="2018-11" db="EMBL/GenBank/DDBJ databases">
        <authorList>
            <consortium name="Pathogen Informatics"/>
        </authorList>
    </citation>
    <scope>NUCLEOTIDE SEQUENCE [LARGE SCALE GENOMIC DNA]</scope>
</reference>
<name>A0A0R3TMJ3_RODNA</name>
<evidence type="ECO:0000313" key="1">
    <source>
        <dbReference type="EMBL" id="VDO04521.1"/>
    </source>
</evidence>
<keyword evidence="2" id="KW-1185">Reference proteome</keyword>
<reference evidence="3" key="1">
    <citation type="submission" date="2017-02" db="UniProtKB">
        <authorList>
            <consortium name="WormBaseParasite"/>
        </authorList>
    </citation>
    <scope>IDENTIFICATION</scope>
</reference>
<organism evidence="3">
    <name type="scientific">Rodentolepis nana</name>
    <name type="common">Dwarf tapeworm</name>
    <name type="synonym">Hymenolepis nana</name>
    <dbReference type="NCBI Taxonomy" id="102285"/>
    <lineage>
        <taxon>Eukaryota</taxon>
        <taxon>Metazoa</taxon>
        <taxon>Spiralia</taxon>
        <taxon>Lophotrochozoa</taxon>
        <taxon>Platyhelminthes</taxon>
        <taxon>Cestoda</taxon>
        <taxon>Eucestoda</taxon>
        <taxon>Cyclophyllidea</taxon>
        <taxon>Hymenolepididae</taxon>
        <taxon>Rodentolepis</taxon>
    </lineage>
</organism>
<evidence type="ECO:0000313" key="2">
    <source>
        <dbReference type="Proteomes" id="UP000278807"/>
    </source>
</evidence>
<dbReference type="AlphaFoldDB" id="A0A0R3TMJ3"/>
<accession>A0A0R3TMJ3</accession>
<protein>
    <submittedName>
        <fullName evidence="3">Shikimate kinase</fullName>
    </submittedName>
</protein>
<evidence type="ECO:0000313" key="3">
    <source>
        <dbReference type="WBParaSite" id="HNAJ_0000853901-mRNA-1"/>
    </source>
</evidence>
<dbReference type="EMBL" id="UZAE01012315">
    <property type="protein sequence ID" value="VDO04521.1"/>
    <property type="molecule type" value="Genomic_DNA"/>
</dbReference>